<protein>
    <submittedName>
        <fullName evidence="1">Uncharacterized protein</fullName>
    </submittedName>
</protein>
<evidence type="ECO:0000313" key="2">
    <source>
        <dbReference type="Proteomes" id="UP000310108"/>
    </source>
</evidence>
<organism evidence="1 2">
    <name type="scientific">Colletotrichum tanaceti</name>
    <dbReference type="NCBI Taxonomy" id="1306861"/>
    <lineage>
        <taxon>Eukaryota</taxon>
        <taxon>Fungi</taxon>
        <taxon>Dikarya</taxon>
        <taxon>Ascomycota</taxon>
        <taxon>Pezizomycotina</taxon>
        <taxon>Sordariomycetes</taxon>
        <taxon>Hypocreomycetidae</taxon>
        <taxon>Glomerellales</taxon>
        <taxon>Glomerellaceae</taxon>
        <taxon>Colletotrichum</taxon>
        <taxon>Colletotrichum destructivum species complex</taxon>
    </lineage>
</organism>
<dbReference type="EMBL" id="PJEX01000748">
    <property type="protein sequence ID" value="TKW48739.1"/>
    <property type="molecule type" value="Genomic_DNA"/>
</dbReference>
<dbReference type="Proteomes" id="UP000310108">
    <property type="component" value="Unassembled WGS sequence"/>
</dbReference>
<dbReference type="AlphaFoldDB" id="A0A4U6X1W5"/>
<reference evidence="1 2" key="1">
    <citation type="journal article" date="2019" name="PLoS ONE">
        <title>Comparative genome analysis indicates high evolutionary potential of pathogenicity genes in Colletotrichum tanaceti.</title>
        <authorList>
            <person name="Lelwala R.V."/>
            <person name="Korhonen P.K."/>
            <person name="Young N.D."/>
            <person name="Scott J.B."/>
            <person name="Ades P.A."/>
            <person name="Gasser R.B."/>
            <person name="Taylor P.W.J."/>
        </authorList>
    </citation>
    <scope>NUCLEOTIDE SEQUENCE [LARGE SCALE GENOMIC DNA]</scope>
    <source>
        <strain evidence="1">BRIP57314</strain>
    </source>
</reference>
<keyword evidence="2" id="KW-1185">Reference proteome</keyword>
<gene>
    <name evidence="1" type="ORF">CTA1_7031</name>
</gene>
<proteinExistence type="predicted"/>
<sequence length="51" mass="5616">MKKMCKNKLGTYIQFDNGRHHYCIAGVANAGVGGVQPLLFNNCAIKKMCNN</sequence>
<comment type="caution">
    <text evidence="1">The sequence shown here is derived from an EMBL/GenBank/DDBJ whole genome shotgun (WGS) entry which is preliminary data.</text>
</comment>
<evidence type="ECO:0000313" key="1">
    <source>
        <dbReference type="EMBL" id="TKW48739.1"/>
    </source>
</evidence>
<name>A0A4U6X1W5_9PEZI</name>
<accession>A0A4U6X1W5</accession>